<proteinExistence type="predicted"/>
<reference evidence="1" key="1">
    <citation type="journal article" date="2014" name="Int. J. Syst. Evol. Microbiol.">
        <title>Complete genome sequence of Corynebacterium casei LMG S-19264T (=DSM 44701T), isolated from a smear-ripened cheese.</title>
        <authorList>
            <consortium name="US DOE Joint Genome Institute (JGI-PGF)"/>
            <person name="Walter F."/>
            <person name="Albersmeier A."/>
            <person name="Kalinowski J."/>
            <person name="Ruckert C."/>
        </authorList>
    </citation>
    <scope>NUCLEOTIDE SEQUENCE</scope>
    <source>
        <strain evidence="1">KCTC 32513</strain>
    </source>
</reference>
<sequence>MSIKLGAHQFAHSGSGKFRLIIWTDMLRRAILCEQICENSQDIIMLELSLDMDG</sequence>
<keyword evidence="2" id="KW-1185">Reference proteome</keyword>
<comment type="caution">
    <text evidence="1">The sequence shown here is derived from an EMBL/GenBank/DDBJ whole genome shotgun (WGS) entry which is preliminary data.</text>
</comment>
<organism evidence="1 2">
    <name type="scientific">Algimonas arctica</name>
    <dbReference type="NCBI Taxonomy" id="1479486"/>
    <lineage>
        <taxon>Bacteria</taxon>
        <taxon>Pseudomonadati</taxon>
        <taxon>Pseudomonadota</taxon>
        <taxon>Alphaproteobacteria</taxon>
        <taxon>Maricaulales</taxon>
        <taxon>Robiginitomaculaceae</taxon>
        <taxon>Algimonas</taxon>
    </lineage>
</organism>
<dbReference type="AlphaFoldDB" id="A0A8J3G1C0"/>
<evidence type="ECO:0000313" key="1">
    <source>
        <dbReference type="EMBL" id="GHA84930.1"/>
    </source>
</evidence>
<gene>
    <name evidence="1" type="ORF">GCM10009069_05060</name>
</gene>
<dbReference type="Proteomes" id="UP000634004">
    <property type="component" value="Unassembled WGS sequence"/>
</dbReference>
<evidence type="ECO:0000313" key="2">
    <source>
        <dbReference type="Proteomes" id="UP000634004"/>
    </source>
</evidence>
<reference evidence="1" key="2">
    <citation type="submission" date="2020-09" db="EMBL/GenBank/DDBJ databases">
        <authorList>
            <person name="Sun Q."/>
            <person name="Kim S."/>
        </authorList>
    </citation>
    <scope>NUCLEOTIDE SEQUENCE</scope>
    <source>
        <strain evidence="1">KCTC 32513</strain>
    </source>
</reference>
<dbReference type="EMBL" id="BMZH01000002">
    <property type="protein sequence ID" value="GHA84930.1"/>
    <property type="molecule type" value="Genomic_DNA"/>
</dbReference>
<name>A0A8J3G1C0_9PROT</name>
<protein>
    <submittedName>
        <fullName evidence="1">Uncharacterized protein</fullName>
    </submittedName>
</protein>
<accession>A0A8J3G1C0</accession>